<keyword evidence="3" id="KW-1185">Reference proteome</keyword>
<reference evidence="2" key="1">
    <citation type="journal article" date="2020" name="Stud. Mycol.">
        <title>101 Dothideomycetes genomes: a test case for predicting lifestyles and emergence of pathogens.</title>
        <authorList>
            <person name="Haridas S."/>
            <person name="Albert R."/>
            <person name="Binder M."/>
            <person name="Bloem J."/>
            <person name="Labutti K."/>
            <person name="Salamov A."/>
            <person name="Andreopoulos B."/>
            <person name="Baker S."/>
            <person name="Barry K."/>
            <person name="Bills G."/>
            <person name="Bluhm B."/>
            <person name="Cannon C."/>
            <person name="Castanera R."/>
            <person name="Culley D."/>
            <person name="Daum C."/>
            <person name="Ezra D."/>
            <person name="Gonzalez J."/>
            <person name="Henrissat B."/>
            <person name="Kuo A."/>
            <person name="Liang C."/>
            <person name="Lipzen A."/>
            <person name="Lutzoni F."/>
            <person name="Magnuson J."/>
            <person name="Mondo S."/>
            <person name="Nolan M."/>
            <person name="Ohm R."/>
            <person name="Pangilinan J."/>
            <person name="Park H.-J."/>
            <person name="Ramirez L."/>
            <person name="Alfaro M."/>
            <person name="Sun H."/>
            <person name="Tritt A."/>
            <person name="Yoshinaga Y."/>
            <person name="Zwiers L.-H."/>
            <person name="Turgeon B."/>
            <person name="Goodwin S."/>
            <person name="Spatafora J."/>
            <person name="Crous P."/>
            <person name="Grigoriev I."/>
        </authorList>
    </citation>
    <scope>NUCLEOTIDE SEQUENCE</scope>
    <source>
        <strain evidence="2">CBS 690.94</strain>
    </source>
</reference>
<comment type="caution">
    <text evidence="2">The sequence shown here is derived from an EMBL/GenBank/DDBJ whole genome shotgun (WGS) entry which is preliminary data.</text>
</comment>
<accession>A0A9P4P8A5</accession>
<evidence type="ECO:0000313" key="3">
    <source>
        <dbReference type="Proteomes" id="UP000799764"/>
    </source>
</evidence>
<gene>
    <name evidence="2" type="ORF">P171DRAFT_491060</name>
</gene>
<protein>
    <submittedName>
        <fullName evidence="2">Uncharacterized protein</fullName>
    </submittedName>
</protein>
<organism evidence="2 3">
    <name type="scientific">Karstenula rhodostoma CBS 690.94</name>
    <dbReference type="NCBI Taxonomy" id="1392251"/>
    <lineage>
        <taxon>Eukaryota</taxon>
        <taxon>Fungi</taxon>
        <taxon>Dikarya</taxon>
        <taxon>Ascomycota</taxon>
        <taxon>Pezizomycotina</taxon>
        <taxon>Dothideomycetes</taxon>
        <taxon>Pleosporomycetidae</taxon>
        <taxon>Pleosporales</taxon>
        <taxon>Massarineae</taxon>
        <taxon>Didymosphaeriaceae</taxon>
        <taxon>Karstenula</taxon>
    </lineage>
</organism>
<dbReference type="Proteomes" id="UP000799764">
    <property type="component" value="Unassembled WGS sequence"/>
</dbReference>
<sequence length="127" mass="15105">MFEYEDRFDPGPQHPDLWAKSKAGQRKQIERFARKLQETVHEHSMTERRKYRPTEDYVERAEQWIVSEQENSTAVKSHSLEDTQREEEILEASLEERTAELRSRAAESWPTSSPERRFVYPSDFAST</sequence>
<evidence type="ECO:0000256" key="1">
    <source>
        <dbReference type="SAM" id="MobiDB-lite"/>
    </source>
</evidence>
<proteinExistence type="predicted"/>
<dbReference type="AlphaFoldDB" id="A0A9P4P8A5"/>
<dbReference type="EMBL" id="MU001512">
    <property type="protein sequence ID" value="KAF2438389.1"/>
    <property type="molecule type" value="Genomic_DNA"/>
</dbReference>
<feature type="region of interest" description="Disordered" evidence="1">
    <location>
        <begin position="1"/>
        <end position="24"/>
    </location>
</feature>
<feature type="region of interest" description="Disordered" evidence="1">
    <location>
        <begin position="103"/>
        <end position="127"/>
    </location>
</feature>
<name>A0A9P4P8A5_9PLEO</name>
<evidence type="ECO:0000313" key="2">
    <source>
        <dbReference type="EMBL" id="KAF2438389.1"/>
    </source>
</evidence>